<feature type="transmembrane region" description="Helical" evidence="1">
    <location>
        <begin position="71"/>
        <end position="91"/>
    </location>
</feature>
<evidence type="ECO:0000313" key="4">
    <source>
        <dbReference type="Proteomes" id="UP000183417"/>
    </source>
</evidence>
<feature type="transmembrane region" description="Helical" evidence="1">
    <location>
        <begin position="153"/>
        <end position="176"/>
    </location>
</feature>
<dbReference type="RefSeq" id="WP_012207099.1">
    <property type="nucleotide sequence ID" value="NZ_CP065748.1"/>
</dbReference>
<name>A0A1H3GW26_9BURK</name>
<keyword evidence="5" id="KW-1185">Reference proteome</keyword>
<feature type="transmembrane region" description="Helical" evidence="1">
    <location>
        <begin position="39"/>
        <end position="59"/>
    </location>
</feature>
<dbReference type="PANTHER" id="PTHR34989">
    <property type="entry name" value="PROTEIN HDED"/>
    <property type="match status" value="1"/>
</dbReference>
<gene>
    <name evidence="2" type="ORF">I6G47_29405</name>
    <name evidence="3" type="ORF">SAMN05421547_102353</name>
</gene>
<sequence>MSPNPLSTILHRTWWVLLLRGLVAIAFGVLTWAQPAVSLAALVLTFGAFTFVDGLLGVYSAIQGRDQMRHWWVLLLWGLAGVVVGVLTVVAPGVTALVMTLYIGAWALVTGLLQIVAAVRLRKEITGEWLLILGGVLSVLFGAFVLAQPGAGMMAMLWVLATYAVVFGVLMVLLSFKLKKGIRHSS</sequence>
<dbReference type="Proteomes" id="UP000183417">
    <property type="component" value="Unassembled WGS sequence"/>
</dbReference>
<dbReference type="GeneID" id="94690699"/>
<reference evidence="2 5" key="2">
    <citation type="submission" date="2020-12" db="EMBL/GenBank/DDBJ databases">
        <title>FDA dAtabase for Regulatory Grade micrObial Sequences (FDA-ARGOS): Supporting development and validation of Infectious Disease Dx tests.</title>
        <authorList>
            <person name="Sproer C."/>
            <person name="Gronow S."/>
            <person name="Severitt S."/>
            <person name="Schroder I."/>
            <person name="Tallon L."/>
            <person name="Sadzewicz L."/>
            <person name="Zhao X."/>
            <person name="Boylan J."/>
            <person name="Ott S."/>
            <person name="Bowen H."/>
            <person name="Vavikolanu K."/>
            <person name="Mehta A."/>
            <person name="Aluvathingal J."/>
            <person name="Nadendla S."/>
            <person name="Lowell S."/>
            <person name="Myers T."/>
            <person name="Yan Y."/>
            <person name="Sichtig H."/>
        </authorList>
    </citation>
    <scope>NUCLEOTIDE SEQUENCE [LARGE SCALE GENOMIC DNA]</scope>
    <source>
        <strain evidence="2 5">FDAARGOS_890</strain>
    </source>
</reference>
<dbReference type="EMBL" id="CP065748">
    <property type="protein sequence ID" value="QPS81039.1"/>
    <property type="molecule type" value="Genomic_DNA"/>
</dbReference>
<keyword evidence="1" id="KW-0472">Membrane</keyword>
<evidence type="ECO:0000313" key="2">
    <source>
        <dbReference type="EMBL" id="QPS81039.1"/>
    </source>
</evidence>
<dbReference type="InterPro" id="IPR005325">
    <property type="entry name" value="DUF308_memb"/>
</dbReference>
<dbReference type="EMBL" id="FNPE01000002">
    <property type="protein sequence ID" value="SDY06549.1"/>
    <property type="molecule type" value="Genomic_DNA"/>
</dbReference>
<dbReference type="KEGG" id="dla:I6G47_29405"/>
<evidence type="ECO:0000313" key="5">
    <source>
        <dbReference type="Proteomes" id="UP000595064"/>
    </source>
</evidence>
<dbReference type="PANTHER" id="PTHR34989:SF1">
    <property type="entry name" value="PROTEIN HDED"/>
    <property type="match status" value="1"/>
</dbReference>
<evidence type="ECO:0000313" key="3">
    <source>
        <dbReference type="EMBL" id="SDY06549.1"/>
    </source>
</evidence>
<reference evidence="3 4" key="1">
    <citation type="submission" date="2016-10" db="EMBL/GenBank/DDBJ databases">
        <authorList>
            <person name="de Groot N.N."/>
        </authorList>
    </citation>
    <scope>NUCLEOTIDE SEQUENCE [LARGE SCALE GENOMIC DNA]</scope>
    <source>
        <strain evidence="3 4">LMG 24775</strain>
    </source>
</reference>
<keyword evidence="1" id="KW-1133">Transmembrane helix</keyword>
<dbReference type="AlphaFoldDB" id="A0A1H3GW26"/>
<dbReference type="GO" id="GO:0005886">
    <property type="term" value="C:plasma membrane"/>
    <property type="evidence" value="ECO:0007669"/>
    <property type="project" value="TreeGrafter"/>
</dbReference>
<dbReference type="InterPro" id="IPR052712">
    <property type="entry name" value="Acid_resist_chaperone_HdeD"/>
</dbReference>
<dbReference type="Proteomes" id="UP000595064">
    <property type="component" value="Chromosome"/>
</dbReference>
<feature type="transmembrane region" description="Helical" evidence="1">
    <location>
        <begin position="129"/>
        <end position="147"/>
    </location>
</feature>
<organism evidence="3 4">
    <name type="scientific">Delftia lacustris</name>
    <dbReference type="NCBI Taxonomy" id="558537"/>
    <lineage>
        <taxon>Bacteria</taxon>
        <taxon>Pseudomonadati</taxon>
        <taxon>Pseudomonadota</taxon>
        <taxon>Betaproteobacteria</taxon>
        <taxon>Burkholderiales</taxon>
        <taxon>Comamonadaceae</taxon>
        <taxon>Delftia</taxon>
    </lineage>
</organism>
<feature type="transmembrane region" description="Helical" evidence="1">
    <location>
        <begin position="97"/>
        <end position="117"/>
    </location>
</feature>
<keyword evidence="1" id="KW-0812">Transmembrane</keyword>
<protein>
    <submittedName>
        <fullName evidence="2">HdeD family acid-resistance protein</fullName>
    </submittedName>
    <submittedName>
        <fullName evidence="3">Uncharacterized membrane protein HdeD, DUF308 family</fullName>
    </submittedName>
</protein>
<evidence type="ECO:0000256" key="1">
    <source>
        <dbReference type="SAM" id="Phobius"/>
    </source>
</evidence>
<dbReference type="Pfam" id="PF03729">
    <property type="entry name" value="DUF308"/>
    <property type="match status" value="1"/>
</dbReference>
<feature type="transmembrane region" description="Helical" evidence="1">
    <location>
        <begin position="12"/>
        <end position="33"/>
    </location>
</feature>
<accession>A0A1H3GW26</accession>
<proteinExistence type="predicted"/>